<keyword evidence="6" id="KW-1185">Reference proteome</keyword>
<dbReference type="Gene3D" id="3.30.70.270">
    <property type="match status" value="1"/>
</dbReference>
<evidence type="ECO:0000256" key="1">
    <source>
        <dbReference type="SAM" id="Phobius"/>
    </source>
</evidence>
<feature type="domain" description="PAS" evidence="2">
    <location>
        <begin position="343"/>
        <end position="400"/>
    </location>
</feature>
<gene>
    <name evidence="5" type="ORF">tinsulaeT_31630</name>
</gene>
<dbReference type="Gene3D" id="3.30.450.20">
    <property type="entry name" value="PAS domain"/>
    <property type="match status" value="3"/>
</dbReference>
<dbReference type="SUPFAM" id="SSF55073">
    <property type="entry name" value="Nucleotide cyclase"/>
    <property type="match status" value="1"/>
</dbReference>
<dbReference type="SMART" id="SM00086">
    <property type="entry name" value="PAC"/>
    <property type="match status" value="3"/>
</dbReference>
<dbReference type="EMBL" id="BSST01000001">
    <property type="protein sequence ID" value="GLX79823.1"/>
    <property type="molecule type" value="Genomic_DNA"/>
</dbReference>
<dbReference type="CDD" id="cd00130">
    <property type="entry name" value="PAS"/>
    <property type="match status" value="2"/>
</dbReference>
<feature type="transmembrane region" description="Helical" evidence="1">
    <location>
        <begin position="189"/>
        <end position="212"/>
    </location>
</feature>
<dbReference type="NCBIfam" id="TIGR00229">
    <property type="entry name" value="sensory_box"/>
    <property type="match status" value="3"/>
</dbReference>
<organism evidence="5 6">
    <name type="scientific">Thalassotalea insulae</name>
    <dbReference type="NCBI Taxonomy" id="2056778"/>
    <lineage>
        <taxon>Bacteria</taxon>
        <taxon>Pseudomonadati</taxon>
        <taxon>Pseudomonadota</taxon>
        <taxon>Gammaproteobacteria</taxon>
        <taxon>Alteromonadales</taxon>
        <taxon>Colwelliaceae</taxon>
        <taxon>Thalassotalea</taxon>
    </lineage>
</organism>
<name>A0ABQ6GV61_9GAMM</name>
<feature type="domain" description="PAC" evidence="3">
    <location>
        <begin position="416"/>
        <end position="468"/>
    </location>
</feature>
<accession>A0ABQ6GV61</accession>
<protein>
    <recommendedName>
        <fullName evidence="7">Diguanylate cyclase</fullName>
    </recommendedName>
</protein>
<keyword evidence="1" id="KW-0472">Membrane</keyword>
<dbReference type="SMART" id="SM00267">
    <property type="entry name" value="GGDEF"/>
    <property type="match status" value="1"/>
</dbReference>
<dbReference type="PANTHER" id="PTHR46663">
    <property type="entry name" value="DIGUANYLATE CYCLASE DGCT-RELATED"/>
    <property type="match status" value="1"/>
</dbReference>
<evidence type="ECO:0000313" key="5">
    <source>
        <dbReference type="EMBL" id="GLX79823.1"/>
    </source>
</evidence>
<dbReference type="InterPro" id="IPR029787">
    <property type="entry name" value="Nucleotide_cyclase"/>
</dbReference>
<sequence length="638" mass="72177">MVMAILSLAWKSGLFFSKKGFVVNARKYLFLVLLLPSFVSFSSNHSSDFLSVFQRHSAIMLMIAPDSGHIVYANEAASAFYGYPVNKLTTLTIQDINMLTPEQVAVERENAERENRRYFIFRHQIASGDIKTVKVYSIPIQLAGKSLLYSVIQDISLQRQLSQELWHYQASLEQAVDLQTAKTKNKTSLINMLLAIGMALMLVTSGILFYLLKRKNLIEEKSHQLSQIVEQSPVAIATTDLSGHIDYVNQKFIRDCGYSKEELIGSQPSLLTDDSLDARVYHQVVASVARGKTWIGELYTKSKNGEKFWERVHLYPIKNVQGSIVNYVAIKENITELKEDEKQLRLASTVFQTATEGVMISDADNIIVAVNDAFTQITGFSQQEVLGKKPSILSSGHHDDAFYQQMQQTLDAKDSWQGEICNRRKDGEIYYEWLSITAIRDERGELEAYVSLLSDITQRKKNADKIYYQANFDALTGLANRNLFLDRFNQMLEQANRNGQKIALFFIDLDGFKGINDNLGHAIGDLLLQQVAERLSQSVRKSDTVTRLGGDEFAIILTENDDLDAVARIASKIQHSIAEPFQLKQHQAILSASIGITIYPEHGNELDELLNKADSAMYRAKQNGRNNYQFYRDSEEIL</sequence>
<keyword evidence="1" id="KW-1133">Transmembrane helix</keyword>
<feature type="domain" description="GGDEF" evidence="4">
    <location>
        <begin position="500"/>
        <end position="633"/>
    </location>
</feature>
<dbReference type="InterPro" id="IPR035965">
    <property type="entry name" value="PAS-like_dom_sf"/>
</dbReference>
<dbReference type="InterPro" id="IPR052163">
    <property type="entry name" value="DGC-Regulatory_Protein"/>
</dbReference>
<evidence type="ECO:0000259" key="3">
    <source>
        <dbReference type="PROSITE" id="PS50113"/>
    </source>
</evidence>
<dbReference type="SMART" id="SM00091">
    <property type="entry name" value="PAS"/>
    <property type="match status" value="3"/>
</dbReference>
<evidence type="ECO:0000313" key="6">
    <source>
        <dbReference type="Proteomes" id="UP001157186"/>
    </source>
</evidence>
<dbReference type="PANTHER" id="PTHR46663:SF3">
    <property type="entry name" value="SLL0267 PROTEIN"/>
    <property type="match status" value="1"/>
</dbReference>
<feature type="domain" description="PAS" evidence="2">
    <location>
        <begin position="221"/>
        <end position="265"/>
    </location>
</feature>
<dbReference type="InterPro" id="IPR000160">
    <property type="entry name" value="GGDEF_dom"/>
</dbReference>
<dbReference type="PROSITE" id="PS50113">
    <property type="entry name" value="PAC"/>
    <property type="match status" value="2"/>
</dbReference>
<evidence type="ECO:0000259" key="4">
    <source>
        <dbReference type="PROSITE" id="PS50887"/>
    </source>
</evidence>
<dbReference type="CDD" id="cd01949">
    <property type="entry name" value="GGDEF"/>
    <property type="match status" value="1"/>
</dbReference>
<dbReference type="InterPro" id="IPR001610">
    <property type="entry name" value="PAC"/>
</dbReference>
<dbReference type="InterPro" id="IPR000014">
    <property type="entry name" value="PAS"/>
</dbReference>
<proteinExistence type="predicted"/>
<dbReference type="InterPro" id="IPR043128">
    <property type="entry name" value="Rev_trsase/Diguanyl_cyclase"/>
</dbReference>
<dbReference type="PROSITE" id="PS50887">
    <property type="entry name" value="GGDEF"/>
    <property type="match status" value="1"/>
</dbReference>
<dbReference type="InterPro" id="IPR000700">
    <property type="entry name" value="PAS-assoc_C"/>
</dbReference>
<reference evidence="5 6" key="1">
    <citation type="submission" date="2023-03" db="EMBL/GenBank/DDBJ databases">
        <title>Draft genome sequence of Thalassotalea insulae KCTC 62186T.</title>
        <authorList>
            <person name="Sawabe T."/>
        </authorList>
    </citation>
    <scope>NUCLEOTIDE SEQUENCE [LARGE SCALE GENOMIC DNA]</scope>
    <source>
        <strain evidence="5 6">KCTC 62186</strain>
    </source>
</reference>
<feature type="domain" description="PAC" evidence="3">
    <location>
        <begin position="294"/>
        <end position="346"/>
    </location>
</feature>
<evidence type="ECO:0000259" key="2">
    <source>
        <dbReference type="PROSITE" id="PS50112"/>
    </source>
</evidence>
<keyword evidence="1" id="KW-0812">Transmembrane</keyword>
<dbReference type="Pfam" id="PF00990">
    <property type="entry name" value="GGDEF"/>
    <property type="match status" value="1"/>
</dbReference>
<evidence type="ECO:0008006" key="7">
    <source>
        <dbReference type="Google" id="ProtNLM"/>
    </source>
</evidence>
<comment type="caution">
    <text evidence="5">The sequence shown here is derived from an EMBL/GenBank/DDBJ whole genome shotgun (WGS) entry which is preliminary data.</text>
</comment>
<dbReference type="NCBIfam" id="TIGR00254">
    <property type="entry name" value="GGDEF"/>
    <property type="match status" value="1"/>
</dbReference>
<dbReference type="Proteomes" id="UP001157186">
    <property type="component" value="Unassembled WGS sequence"/>
</dbReference>
<dbReference type="SUPFAM" id="SSF55785">
    <property type="entry name" value="PYP-like sensor domain (PAS domain)"/>
    <property type="match status" value="3"/>
</dbReference>
<dbReference type="Pfam" id="PF13426">
    <property type="entry name" value="PAS_9"/>
    <property type="match status" value="3"/>
</dbReference>
<dbReference type="PROSITE" id="PS50112">
    <property type="entry name" value="PAS"/>
    <property type="match status" value="2"/>
</dbReference>